<reference evidence="1" key="1">
    <citation type="submission" date="2021-08" db="EMBL/GenBank/DDBJ databases">
        <title>The first chromosome-level gecko genome reveals the dynamic sex chromosomes of Neotropical dwarf geckos (Sphaerodactylidae: Sphaerodactylus).</title>
        <authorList>
            <person name="Pinto B.J."/>
            <person name="Keating S.E."/>
            <person name="Gamble T."/>
        </authorList>
    </citation>
    <scope>NUCLEOTIDE SEQUENCE</scope>
    <source>
        <strain evidence="1">TG3544</strain>
    </source>
</reference>
<evidence type="ECO:0000313" key="2">
    <source>
        <dbReference type="Proteomes" id="UP000827872"/>
    </source>
</evidence>
<comment type="caution">
    <text evidence="1">The sequence shown here is derived from an EMBL/GenBank/DDBJ whole genome shotgun (WGS) entry which is preliminary data.</text>
</comment>
<organism evidence="1 2">
    <name type="scientific">Sphaerodactylus townsendi</name>
    <dbReference type="NCBI Taxonomy" id="933632"/>
    <lineage>
        <taxon>Eukaryota</taxon>
        <taxon>Metazoa</taxon>
        <taxon>Chordata</taxon>
        <taxon>Craniata</taxon>
        <taxon>Vertebrata</taxon>
        <taxon>Euteleostomi</taxon>
        <taxon>Lepidosauria</taxon>
        <taxon>Squamata</taxon>
        <taxon>Bifurcata</taxon>
        <taxon>Gekkota</taxon>
        <taxon>Sphaerodactylidae</taxon>
        <taxon>Sphaerodactylus</taxon>
    </lineage>
</organism>
<dbReference type="Proteomes" id="UP000827872">
    <property type="component" value="Linkage Group LG11"/>
</dbReference>
<gene>
    <name evidence="1" type="ORF">K3G42_022698</name>
</gene>
<name>A0ACB8FWI6_9SAUR</name>
<keyword evidence="2" id="KW-1185">Reference proteome</keyword>
<proteinExistence type="predicted"/>
<sequence length="345" mass="37324">MNGTGGALRKLLAEHGGDPEGRGSCFLCLVDVVPVKNEDGAVIMFILNFEVVMERDLLTSPVKNTNHWVSPAAWLPTARGKSFRLKLPALLASTGSKQSLPQDDPDEDVVVDFSKQSSESVALNEAPSSLDNTCLGHGEPEDRQALMEPARALLQVDSHIEAMKAESDKGRGQGHHASTGAVNHARNHLLNSTSDSDLVRYRAISRIPQITLNFVDFKAEAFLTAPPSEKEIIAPSKMKDRTHHVTEKVTQCALPWPELGPAAALKEPPPAHVSSCRIGIAAKGQGPGGHWNHPHHPASMSQGRKDSSSQQEGKRPRVRHAVRLSSLVAQESLELARPSPRGLCR</sequence>
<accession>A0ACB8FWI6</accession>
<dbReference type="EMBL" id="CM037624">
    <property type="protein sequence ID" value="KAH8011455.1"/>
    <property type="molecule type" value="Genomic_DNA"/>
</dbReference>
<evidence type="ECO:0000313" key="1">
    <source>
        <dbReference type="EMBL" id="KAH8011455.1"/>
    </source>
</evidence>
<protein>
    <submittedName>
        <fullName evidence="1">Uncharacterized protein</fullName>
    </submittedName>
</protein>